<keyword evidence="1" id="KW-0175">Coiled coil</keyword>
<dbReference type="EMBL" id="JACBAZ010000001">
    <property type="protein sequence ID" value="NWK54849.1"/>
    <property type="molecule type" value="Genomic_DNA"/>
</dbReference>
<evidence type="ECO:0000313" key="2">
    <source>
        <dbReference type="EMBL" id="NWK54849.1"/>
    </source>
</evidence>
<sequence>MKYLALITVISLPLFGQDEPKAQDDPAAQLDPAAVRELIHQWVQTEGLISEEKNTWQVERQRMQDLLGLFQKELALLDDEMNQAGKSAELVDASKQQLEKQISEYRAAQRTLDEYLARVLPRTRTLLKRLPEPLKNNLETDIELLESDEALGKPRETLKSILSVFAACGRFNRTITVTEETRVLASGKKMTVDVLYLGLARAFYAAEQGDTAGLGTPGKDGWQWQDQPALADSVRKAFAVYRKDSPPQLVELPIQLSKDSNANNK</sequence>
<proteinExistence type="predicted"/>
<keyword evidence="3" id="KW-1185">Reference proteome</keyword>
<name>A0A851GCE6_9BACT</name>
<protein>
    <submittedName>
        <fullName evidence="2">DUF3450 family protein</fullName>
    </submittedName>
</protein>
<dbReference type="AlphaFoldDB" id="A0A851GCE6"/>
<comment type="caution">
    <text evidence="2">The sequence shown here is derived from an EMBL/GenBank/DDBJ whole genome shotgun (WGS) entry which is preliminary data.</text>
</comment>
<evidence type="ECO:0000256" key="1">
    <source>
        <dbReference type="SAM" id="Coils"/>
    </source>
</evidence>
<dbReference type="RefSeq" id="WP_178931352.1">
    <property type="nucleotide sequence ID" value="NZ_JACBAZ010000001.1"/>
</dbReference>
<evidence type="ECO:0000313" key="3">
    <source>
        <dbReference type="Proteomes" id="UP000557872"/>
    </source>
</evidence>
<reference evidence="2 3" key="1">
    <citation type="submission" date="2020-07" db="EMBL/GenBank/DDBJ databases">
        <title>Roseicoccus Jingziensis gen. nov., sp. nov., isolated from coastal seawater.</title>
        <authorList>
            <person name="Feng X."/>
        </authorList>
    </citation>
    <scope>NUCLEOTIDE SEQUENCE [LARGE SCALE GENOMIC DNA]</scope>
    <source>
        <strain evidence="2 3">N1E253</strain>
    </source>
</reference>
<dbReference type="InterPro" id="IPR016866">
    <property type="entry name" value="UCP028069"/>
</dbReference>
<organism evidence="2 3">
    <name type="scientific">Oceaniferula marina</name>
    <dbReference type="NCBI Taxonomy" id="2748318"/>
    <lineage>
        <taxon>Bacteria</taxon>
        <taxon>Pseudomonadati</taxon>
        <taxon>Verrucomicrobiota</taxon>
        <taxon>Verrucomicrobiia</taxon>
        <taxon>Verrucomicrobiales</taxon>
        <taxon>Verrucomicrobiaceae</taxon>
        <taxon>Oceaniferula</taxon>
    </lineage>
</organism>
<dbReference type="Pfam" id="PF11932">
    <property type="entry name" value="DUF3450"/>
    <property type="match status" value="1"/>
</dbReference>
<accession>A0A851GCE6</accession>
<feature type="coiled-coil region" evidence="1">
    <location>
        <begin position="88"/>
        <end position="118"/>
    </location>
</feature>
<gene>
    <name evidence="2" type="ORF">HW115_04465</name>
</gene>
<dbReference type="Proteomes" id="UP000557872">
    <property type="component" value="Unassembled WGS sequence"/>
</dbReference>